<evidence type="ECO:0000256" key="1">
    <source>
        <dbReference type="ARBA" id="ARBA00007689"/>
    </source>
</evidence>
<evidence type="ECO:0000259" key="2">
    <source>
        <dbReference type="Pfam" id="PF03795"/>
    </source>
</evidence>
<organism evidence="3 4">
    <name type="scientific">Benzoatithermus flavus</name>
    <dbReference type="NCBI Taxonomy" id="3108223"/>
    <lineage>
        <taxon>Bacteria</taxon>
        <taxon>Pseudomonadati</taxon>
        <taxon>Pseudomonadota</taxon>
        <taxon>Alphaproteobacteria</taxon>
        <taxon>Geminicoccales</taxon>
        <taxon>Geminicoccaceae</taxon>
        <taxon>Benzoatithermus</taxon>
    </lineage>
</organism>
<dbReference type="InterPro" id="IPR005545">
    <property type="entry name" value="YCII"/>
</dbReference>
<dbReference type="RefSeq" id="WP_418159697.1">
    <property type="nucleotide sequence ID" value="NZ_JBBLZC010000010.1"/>
</dbReference>
<accession>A0ABU8XTY8</accession>
<name>A0ABU8XTY8_9PROT</name>
<dbReference type="Gene3D" id="3.30.70.1060">
    <property type="entry name" value="Dimeric alpha+beta barrel"/>
    <property type="match status" value="1"/>
</dbReference>
<keyword evidence="4" id="KW-1185">Reference proteome</keyword>
<proteinExistence type="inferred from homology"/>
<evidence type="ECO:0000313" key="3">
    <source>
        <dbReference type="EMBL" id="MEK0083853.1"/>
    </source>
</evidence>
<dbReference type="Pfam" id="PF03795">
    <property type="entry name" value="YCII"/>
    <property type="match status" value="1"/>
</dbReference>
<dbReference type="PANTHER" id="PTHR33606:SF3">
    <property type="entry name" value="PROTEIN YCII"/>
    <property type="match status" value="1"/>
</dbReference>
<protein>
    <submittedName>
        <fullName evidence="3">YciI family protein</fullName>
    </submittedName>
</protein>
<feature type="domain" description="YCII-related" evidence="2">
    <location>
        <begin position="1"/>
        <end position="88"/>
    </location>
</feature>
<comment type="caution">
    <text evidence="3">The sequence shown here is derived from an EMBL/GenBank/DDBJ whole genome shotgun (WGS) entry which is preliminary data.</text>
</comment>
<dbReference type="InterPro" id="IPR051807">
    <property type="entry name" value="Sec-metab_biosynth-assoc"/>
</dbReference>
<gene>
    <name evidence="3" type="ORF">U1T56_11890</name>
</gene>
<dbReference type="SUPFAM" id="SSF54909">
    <property type="entry name" value="Dimeric alpha+beta barrel"/>
    <property type="match status" value="1"/>
</dbReference>
<dbReference type="PANTHER" id="PTHR33606">
    <property type="entry name" value="PROTEIN YCII"/>
    <property type="match status" value="1"/>
</dbReference>
<dbReference type="EMBL" id="JBBLZC010000010">
    <property type="protein sequence ID" value="MEK0083853.1"/>
    <property type="molecule type" value="Genomic_DNA"/>
</dbReference>
<dbReference type="Proteomes" id="UP001375743">
    <property type="component" value="Unassembled WGS sequence"/>
</dbReference>
<comment type="similarity">
    <text evidence="1">Belongs to the YciI family.</text>
</comment>
<evidence type="ECO:0000313" key="4">
    <source>
        <dbReference type="Proteomes" id="UP001375743"/>
    </source>
</evidence>
<dbReference type="InterPro" id="IPR011008">
    <property type="entry name" value="Dimeric_a/b-barrel"/>
</dbReference>
<sequence>MPHVIVALDKPGSASLRTELRPAHLEHLTRHAAKLLAAGPMLAEDGTTPVGSMIVLDSDDRAEVDAFIDADPYTKGGLFETVTVRPWRKVFLAGARTG</sequence>
<reference evidence="3 4" key="1">
    <citation type="submission" date="2024-01" db="EMBL/GenBank/DDBJ databases">
        <title>Multi-omics insights into the function and evolution of sodium benzoate biodegradation pathways in Benzoatithermus flavus gen. nov., sp. nov. from hot spring.</title>
        <authorList>
            <person name="Hu C.-J."/>
            <person name="Li W.-J."/>
        </authorList>
    </citation>
    <scope>NUCLEOTIDE SEQUENCE [LARGE SCALE GENOMIC DNA]</scope>
    <source>
        <strain evidence="3 4">SYSU G07066</strain>
    </source>
</reference>